<keyword evidence="4 5" id="KW-0378">Hydrolase</keyword>
<keyword evidence="1 5" id="KW-1277">Toxin-antitoxin system</keyword>
<dbReference type="GO" id="GO:0004540">
    <property type="term" value="F:RNA nuclease activity"/>
    <property type="evidence" value="ECO:0007669"/>
    <property type="project" value="InterPro"/>
</dbReference>
<dbReference type="InterPro" id="IPR006226">
    <property type="entry name" value="Mtu_PIN"/>
</dbReference>
<dbReference type="AlphaFoldDB" id="A0A1W9KVQ2"/>
<dbReference type="SUPFAM" id="SSF88723">
    <property type="entry name" value="PIN domain-like"/>
    <property type="match status" value="1"/>
</dbReference>
<reference evidence="7 8" key="1">
    <citation type="submission" date="2017-01" db="EMBL/GenBank/DDBJ databases">
        <title>Novel large sulfur bacteria in the metagenomes of groundwater-fed chemosynthetic microbial mats in the Lake Huron basin.</title>
        <authorList>
            <person name="Sharrar A.M."/>
            <person name="Flood B.E."/>
            <person name="Bailey J.V."/>
            <person name="Jones D.S."/>
            <person name="Biddanda B."/>
            <person name="Ruberg S.A."/>
            <person name="Marcus D.N."/>
            <person name="Dick G.J."/>
        </authorList>
    </citation>
    <scope>NUCLEOTIDE SEQUENCE [LARGE SCALE GENOMIC DNA]</scope>
    <source>
        <strain evidence="7">A7</strain>
    </source>
</reference>
<dbReference type="EMBL" id="MTEI01000003">
    <property type="protein sequence ID" value="OQW88607.1"/>
    <property type="molecule type" value="Genomic_DNA"/>
</dbReference>
<evidence type="ECO:0000259" key="6">
    <source>
        <dbReference type="Pfam" id="PF01850"/>
    </source>
</evidence>
<dbReference type="GO" id="GO:0090729">
    <property type="term" value="F:toxin activity"/>
    <property type="evidence" value="ECO:0007669"/>
    <property type="project" value="UniProtKB-KW"/>
</dbReference>
<accession>A0A1W9KVQ2</accession>
<evidence type="ECO:0000256" key="1">
    <source>
        <dbReference type="ARBA" id="ARBA00022649"/>
    </source>
</evidence>
<dbReference type="HAMAP" id="MF_00265">
    <property type="entry name" value="VapC_Nob1"/>
    <property type="match status" value="1"/>
</dbReference>
<dbReference type="EC" id="3.1.-.-" evidence="5"/>
<feature type="domain" description="PIN" evidence="6">
    <location>
        <begin position="5"/>
        <end position="136"/>
    </location>
</feature>
<keyword evidence="5" id="KW-0800">Toxin</keyword>
<keyword evidence="5" id="KW-0460">Magnesium</keyword>
<keyword evidence="3 5" id="KW-0479">Metal-binding</keyword>
<dbReference type="Pfam" id="PF01850">
    <property type="entry name" value="PIN"/>
    <property type="match status" value="1"/>
</dbReference>
<name>A0A1W9KVQ2_9BURK</name>
<comment type="similarity">
    <text evidence="5">Belongs to the PINc/VapC protein family.</text>
</comment>
<evidence type="ECO:0000313" key="8">
    <source>
        <dbReference type="Proteomes" id="UP000192505"/>
    </source>
</evidence>
<evidence type="ECO:0000256" key="3">
    <source>
        <dbReference type="ARBA" id="ARBA00022723"/>
    </source>
</evidence>
<evidence type="ECO:0000256" key="2">
    <source>
        <dbReference type="ARBA" id="ARBA00022722"/>
    </source>
</evidence>
<dbReference type="InterPro" id="IPR002716">
    <property type="entry name" value="PIN_dom"/>
</dbReference>
<evidence type="ECO:0000313" key="7">
    <source>
        <dbReference type="EMBL" id="OQW88607.1"/>
    </source>
</evidence>
<dbReference type="GO" id="GO:0000287">
    <property type="term" value="F:magnesium ion binding"/>
    <property type="evidence" value="ECO:0007669"/>
    <property type="project" value="UniProtKB-UniRule"/>
</dbReference>
<feature type="binding site" evidence="5">
    <location>
        <position position="113"/>
    </location>
    <ligand>
        <name>Mg(2+)</name>
        <dbReference type="ChEBI" id="CHEBI:18420"/>
    </ligand>
</feature>
<gene>
    <name evidence="5" type="primary">vapC</name>
    <name evidence="7" type="ORF">BWK72_06360</name>
</gene>
<evidence type="ECO:0000256" key="4">
    <source>
        <dbReference type="ARBA" id="ARBA00022801"/>
    </source>
</evidence>
<sequence>MPTCLFDTNIWLAVLFTSHPAHQRAQQALQQATPAEPAVFCRATQQSFLRLASTPAVLNVYGAVGLTSRDALLALDALQSLPQVVVRDEPPGVFALWRHAAALPSASPKVWMDAYLAAFAVCAGWRLVTLDRDFNNFVPLGLDLQMLAG</sequence>
<comment type="cofactor">
    <cofactor evidence="5">
        <name>Mg(2+)</name>
        <dbReference type="ChEBI" id="CHEBI:18420"/>
    </cofactor>
</comment>
<dbReference type="InterPro" id="IPR029060">
    <property type="entry name" value="PIN-like_dom_sf"/>
</dbReference>
<feature type="binding site" evidence="5">
    <location>
        <position position="7"/>
    </location>
    <ligand>
        <name>Mg(2+)</name>
        <dbReference type="ChEBI" id="CHEBI:18420"/>
    </ligand>
</feature>
<protein>
    <recommendedName>
        <fullName evidence="5">Ribonuclease VapC</fullName>
        <shortName evidence="5">RNase VapC</shortName>
        <ecNumber evidence="5">3.1.-.-</ecNumber>
    </recommendedName>
    <alternativeName>
        <fullName evidence="5">Toxin VapC</fullName>
    </alternativeName>
</protein>
<proteinExistence type="inferred from homology"/>
<dbReference type="GO" id="GO:0045926">
    <property type="term" value="P:negative regulation of growth"/>
    <property type="evidence" value="ECO:0007669"/>
    <property type="project" value="UniProtKB-ARBA"/>
</dbReference>
<dbReference type="Gene3D" id="3.40.50.1010">
    <property type="entry name" value="5'-nuclease"/>
    <property type="match status" value="1"/>
</dbReference>
<dbReference type="NCBIfam" id="TIGR00028">
    <property type="entry name" value="Mtu_PIN_fam"/>
    <property type="match status" value="1"/>
</dbReference>
<comment type="caution">
    <text evidence="7">The sequence shown here is derived from an EMBL/GenBank/DDBJ whole genome shotgun (WGS) entry which is preliminary data.</text>
</comment>
<comment type="function">
    <text evidence="5">Toxic component of a toxin-antitoxin (TA) system. An RNase.</text>
</comment>
<dbReference type="Proteomes" id="UP000192505">
    <property type="component" value="Unassembled WGS sequence"/>
</dbReference>
<keyword evidence="2 5" id="KW-0540">Nuclease</keyword>
<dbReference type="InterPro" id="IPR022907">
    <property type="entry name" value="VapC_family"/>
</dbReference>
<organism evidence="7 8">
    <name type="scientific">Rhodoferax ferrireducens</name>
    <dbReference type="NCBI Taxonomy" id="192843"/>
    <lineage>
        <taxon>Bacteria</taxon>
        <taxon>Pseudomonadati</taxon>
        <taxon>Pseudomonadota</taxon>
        <taxon>Betaproteobacteria</taxon>
        <taxon>Burkholderiales</taxon>
        <taxon>Comamonadaceae</taxon>
        <taxon>Rhodoferax</taxon>
    </lineage>
</organism>
<dbReference type="GO" id="GO:0016788">
    <property type="term" value="F:hydrolase activity, acting on ester bonds"/>
    <property type="evidence" value="ECO:0007669"/>
    <property type="project" value="InterPro"/>
</dbReference>
<evidence type="ECO:0000256" key="5">
    <source>
        <dbReference type="HAMAP-Rule" id="MF_00265"/>
    </source>
</evidence>